<gene>
    <name evidence="4" type="ORF">RAE19_14680</name>
</gene>
<accession>A0ABU3KQ48</accession>
<keyword evidence="5" id="KW-1185">Reference proteome</keyword>
<reference evidence="4 5" key="1">
    <citation type="submission" date="2023-08" db="EMBL/GenBank/DDBJ databases">
        <title>Rhodoferax potami sp. nov. and Rhodoferax mekongensis sp. nov., isolated from the Mekong River in Thailand.</title>
        <authorList>
            <person name="Kitikhun S."/>
            <person name="Charoenyingcharoen P."/>
            <person name="Siriarchawattana P."/>
            <person name="Likhitrattanapisal S."/>
            <person name="Nilsakha T."/>
            <person name="Chanpet A."/>
            <person name="Rattanawaree P."/>
            <person name="Ingsriswang S."/>
        </authorList>
    </citation>
    <scope>NUCLEOTIDE SEQUENCE [LARGE SCALE GENOMIC DNA]</scope>
    <source>
        <strain evidence="4 5">TBRC 17660</strain>
    </source>
</reference>
<keyword evidence="2" id="KW-1133">Transmembrane helix</keyword>
<sequence length="191" mass="19614">MSVQEQLSALADGELDSTELGALLDALERDPAHYAAWTGLHAGAAAARGEPVSGTSGDLAFWQSIQGKIASESILQVQPMPPVGVQGAAMRSAPPANATFWKARRFASIALVLAVGGVASLLWPSAGTGPSDMSAAPAGPALAAATTDAGVMLRDPQLDALMEAHQQMGGHSAWQGPSGFLRNATYERPSR</sequence>
<dbReference type="Proteomes" id="UP001321700">
    <property type="component" value="Unassembled WGS sequence"/>
</dbReference>
<name>A0ABU3KQ48_9BURK</name>
<proteinExistence type="predicted"/>
<feature type="domain" description="Anti sigma-E protein RseA N-terminal" evidence="3">
    <location>
        <begin position="2"/>
        <end position="79"/>
    </location>
</feature>
<dbReference type="InterPro" id="IPR036147">
    <property type="entry name" value="Anti-sigma_E_RseA_N_sf"/>
</dbReference>
<dbReference type="RefSeq" id="WP_313875585.1">
    <property type="nucleotide sequence ID" value="NZ_JAVBIK010000001.1"/>
</dbReference>
<dbReference type="SUPFAM" id="SSF89069">
    <property type="entry name" value="N-terminal, cytoplasmic domain of anti-sigmaE factor RseA"/>
    <property type="match status" value="1"/>
</dbReference>
<evidence type="ECO:0000256" key="2">
    <source>
        <dbReference type="SAM" id="Phobius"/>
    </source>
</evidence>
<dbReference type="Gene3D" id="1.10.10.880">
    <property type="entry name" value="Anti sigma-E protein RseA, N-terminal domain"/>
    <property type="match status" value="1"/>
</dbReference>
<dbReference type="EMBL" id="JAVBIK010000001">
    <property type="protein sequence ID" value="MDT7519939.1"/>
    <property type="molecule type" value="Genomic_DNA"/>
</dbReference>
<evidence type="ECO:0000313" key="4">
    <source>
        <dbReference type="EMBL" id="MDT7519939.1"/>
    </source>
</evidence>
<dbReference type="InterPro" id="IPR005572">
    <property type="entry name" value="Anti-sigma_E_RseA_N"/>
</dbReference>
<comment type="caution">
    <text evidence="4">The sequence shown here is derived from an EMBL/GenBank/DDBJ whole genome shotgun (WGS) entry which is preliminary data.</text>
</comment>
<evidence type="ECO:0000313" key="5">
    <source>
        <dbReference type="Proteomes" id="UP001321700"/>
    </source>
</evidence>
<feature type="region of interest" description="Disordered" evidence="1">
    <location>
        <begin position="169"/>
        <end position="191"/>
    </location>
</feature>
<protein>
    <submittedName>
        <fullName evidence="4">Sigma-E factor negative regulatory protein</fullName>
    </submittedName>
</protein>
<dbReference type="Pfam" id="PF03872">
    <property type="entry name" value="RseA_N"/>
    <property type="match status" value="1"/>
</dbReference>
<evidence type="ECO:0000259" key="3">
    <source>
        <dbReference type="Pfam" id="PF03872"/>
    </source>
</evidence>
<keyword evidence="2" id="KW-0472">Membrane</keyword>
<organism evidence="4 5">
    <name type="scientific">Rhodoferax potami</name>
    <dbReference type="NCBI Taxonomy" id="3068338"/>
    <lineage>
        <taxon>Bacteria</taxon>
        <taxon>Pseudomonadati</taxon>
        <taxon>Pseudomonadota</taxon>
        <taxon>Betaproteobacteria</taxon>
        <taxon>Burkholderiales</taxon>
        <taxon>Comamonadaceae</taxon>
        <taxon>Rhodoferax</taxon>
    </lineage>
</organism>
<evidence type="ECO:0000256" key="1">
    <source>
        <dbReference type="SAM" id="MobiDB-lite"/>
    </source>
</evidence>
<dbReference type="CDD" id="cd16328">
    <property type="entry name" value="RseA_N"/>
    <property type="match status" value="1"/>
</dbReference>
<feature type="transmembrane region" description="Helical" evidence="2">
    <location>
        <begin position="106"/>
        <end position="123"/>
    </location>
</feature>
<keyword evidence="2" id="KW-0812">Transmembrane</keyword>